<accession>A0ABS8W0Z3</accession>
<dbReference type="InterPro" id="IPR001360">
    <property type="entry name" value="Glyco_hydro_1"/>
</dbReference>
<keyword evidence="4" id="KW-1185">Reference proteome</keyword>
<comment type="caution">
    <text evidence="3">The sequence shown here is derived from an EMBL/GenBank/DDBJ whole genome shotgun (WGS) entry which is preliminary data.</text>
</comment>
<protein>
    <submittedName>
        <fullName evidence="3">Beta-glucosidase 22</fullName>
    </submittedName>
</protein>
<dbReference type="PANTHER" id="PTHR10353">
    <property type="entry name" value="GLYCOSYL HYDROLASE"/>
    <property type="match status" value="1"/>
</dbReference>
<organism evidence="3 4">
    <name type="scientific">Datura stramonium</name>
    <name type="common">Jimsonweed</name>
    <name type="synonym">Common thornapple</name>
    <dbReference type="NCBI Taxonomy" id="4076"/>
    <lineage>
        <taxon>Eukaryota</taxon>
        <taxon>Viridiplantae</taxon>
        <taxon>Streptophyta</taxon>
        <taxon>Embryophyta</taxon>
        <taxon>Tracheophyta</taxon>
        <taxon>Spermatophyta</taxon>
        <taxon>Magnoliopsida</taxon>
        <taxon>eudicotyledons</taxon>
        <taxon>Gunneridae</taxon>
        <taxon>Pentapetalae</taxon>
        <taxon>asterids</taxon>
        <taxon>lamiids</taxon>
        <taxon>Solanales</taxon>
        <taxon>Solanaceae</taxon>
        <taxon>Solanoideae</taxon>
        <taxon>Datureae</taxon>
        <taxon>Datura</taxon>
    </lineage>
</organism>
<evidence type="ECO:0000256" key="2">
    <source>
        <dbReference type="RuleBase" id="RU003690"/>
    </source>
</evidence>
<dbReference type="PRINTS" id="PR00131">
    <property type="entry name" value="GLHYDRLASE1"/>
</dbReference>
<proteinExistence type="inferred from homology"/>
<dbReference type="EMBL" id="JACEIK010006126">
    <property type="protein sequence ID" value="MCE2055123.1"/>
    <property type="molecule type" value="Genomic_DNA"/>
</dbReference>
<evidence type="ECO:0000313" key="4">
    <source>
        <dbReference type="Proteomes" id="UP000823775"/>
    </source>
</evidence>
<sequence>MRNGSNVKGYFTWSFLDCFELIEAYGTGFGLYYVDLEHKNLTRYPKLSANWYSNFLKGKGSKHSAILQTEDKLLHSSH</sequence>
<dbReference type="SUPFAM" id="SSF51445">
    <property type="entry name" value="(Trans)glycosidases"/>
    <property type="match status" value="1"/>
</dbReference>
<gene>
    <name evidence="3" type="primary">BGLU22</name>
    <name evidence="3" type="ORF">HAX54_042014</name>
</gene>
<dbReference type="Gene3D" id="3.20.20.80">
    <property type="entry name" value="Glycosidases"/>
    <property type="match status" value="1"/>
</dbReference>
<dbReference type="PANTHER" id="PTHR10353:SF169">
    <property type="entry name" value="BETA-GLUCOSIDASE 11-LIKE"/>
    <property type="match status" value="1"/>
</dbReference>
<comment type="similarity">
    <text evidence="1 2">Belongs to the glycosyl hydrolase 1 family.</text>
</comment>
<reference evidence="3 4" key="1">
    <citation type="journal article" date="2021" name="BMC Genomics">
        <title>Datura genome reveals duplications of psychoactive alkaloid biosynthetic genes and high mutation rate following tissue culture.</title>
        <authorList>
            <person name="Rajewski A."/>
            <person name="Carter-House D."/>
            <person name="Stajich J."/>
            <person name="Litt A."/>
        </authorList>
    </citation>
    <scope>NUCLEOTIDE SEQUENCE [LARGE SCALE GENOMIC DNA]</scope>
    <source>
        <strain evidence="3">AR-01</strain>
    </source>
</reference>
<dbReference type="Proteomes" id="UP000823775">
    <property type="component" value="Unassembled WGS sequence"/>
</dbReference>
<name>A0ABS8W0Z3_DATST</name>
<evidence type="ECO:0000256" key="1">
    <source>
        <dbReference type="ARBA" id="ARBA00010838"/>
    </source>
</evidence>
<dbReference type="Pfam" id="PF00232">
    <property type="entry name" value="Glyco_hydro_1"/>
    <property type="match status" value="1"/>
</dbReference>
<evidence type="ECO:0000313" key="3">
    <source>
        <dbReference type="EMBL" id="MCE2055123.1"/>
    </source>
</evidence>
<dbReference type="InterPro" id="IPR017853">
    <property type="entry name" value="GH"/>
</dbReference>